<dbReference type="AlphaFoldDB" id="A0A8S4RCS7"/>
<reference evidence="2" key="1">
    <citation type="submission" date="2022-03" db="EMBL/GenBank/DDBJ databases">
        <authorList>
            <person name="Lindestad O."/>
        </authorList>
    </citation>
    <scope>NUCLEOTIDE SEQUENCE</scope>
</reference>
<evidence type="ECO:0000313" key="3">
    <source>
        <dbReference type="Proteomes" id="UP000838756"/>
    </source>
</evidence>
<dbReference type="PANTHER" id="PTHR20997">
    <property type="entry name" value="EG:BACR42I17.2 PROTEIN-RELATED"/>
    <property type="match status" value="1"/>
</dbReference>
<gene>
    <name evidence="2" type="primary">jg7507</name>
    <name evidence="2" type="ORF">PAEG_LOCUS12778</name>
</gene>
<feature type="signal peptide" evidence="1">
    <location>
        <begin position="1"/>
        <end position="17"/>
    </location>
</feature>
<dbReference type="OrthoDB" id="6512861at2759"/>
<organism evidence="2 3">
    <name type="scientific">Pararge aegeria aegeria</name>
    <dbReference type="NCBI Taxonomy" id="348720"/>
    <lineage>
        <taxon>Eukaryota</taxon>
        <taxon>Metazoa</taxon>
        <taxon>Ecdysozoa</taxon>
        <taxon>Arthropoda</taxon>
        <taxon>Hexapoda</taxon>
        <taxon>Insecta</taxon>
        <taxon>Pterygota</taxon>
        <taxon>Neoptera</taxon>
        <taxon>Endopterygota</taxon>
        <taxon>Lepidoptera</taxon>
        <taxon>Glossata</taxon>
        <taxon>Ditrysia</taxon>
        <taxon>Papilionoidea</taxon>
        <taxon>Nymphalidae</taxon>
        <taxon>Satyrinae</taxon>
        <taxon>Satyrini</taxon>
        <taxon>Parargina</taxon>
        <taxon>Pararge</taxon>
    </lineage>
</organism>
<protein>
    <submittedName>
        <fullName evidence="2">Jg7507 protein</fullName>
    </submittedName>
</protein>
<keyword evidence="3" id="KW-1185">Reference proteome</keyword>
<dbReference type="Proteomes" id="UP000838756">
    <property type="component" value="Unassembled WGS sequence"/>
</dbReference>
<sequence>MFWKAILITTLAIGALAEFQINETQRNQMKEYITAYCKKNGAEDKVDEVMTSITNFSECVMGIFNVETLKTEIENAKPNGALDEVFKKYCAKSPQLKTCIHSMTSGVAPCLDSNIRDEIGFADNATDRLIDFVCNRDGEMIALFIAKGGPECFQEKFNDIRECASKIKDIKNVDEAKKLTLNEQCAKYDEFSTCVVNVLETCSTPTPGNMAESLFRFLRRSTPCPKTD</sequence>
<feature type="chain" id="PRO_5035827685" evidence="1">
    <location>
        <begin position="18"/>
        <end position="228"/>
    </location>
</feature>
<dbReference type="PANTHER" id="PTHR20997:SF2">
    <property type="entry name" value="EG:BACR42I17.2 PROTEIN-RELATED"/>
    <property type="match status" value="1"/>
</dbReference>
<comment type="caution">
    <text evidence="2">The sequence shown here is derived from an EMBL/GenBank/DDBJ whole genome shotgun (WGS) entry which is preliminary data.</text>
</comment>
<proteinExistence type="predicted"/>
<dbReference type="EMBL" id="CAKXAJ010025112">
    <property type="protein sequence ID" value="CAH2235097.1"/>
    <property type="molecule type" value="Genomic_DNA"/>
</dbReference>
<keyword evidence="1" id="KW-0732">Signal</keyword>
<evidence type="ECO:0000313" key="2">
    <source>
        <dbReference type="EMBL" id="CAH2235097.1"/>
    </source>
</evidence>
<dbReference type="Pfam" id="PF07165">
    <property type="entry name" value="DUF1397"/>
    <property type="match status" value="1"/>
</dbReference>
<evidence type="ECO:0000256" key="1">
    <source>
        <dbReference type="SAM" id="SignalP"/>
    </source>
</evidence>
<dbReference type="InterPro" id="IPR009832">
    <property type="entry name" value="DUF1397"/>
</dbReference>
<accession>A0A8S4RCS7</accession>
<name>A0A8S4RCS7_9NEOP</name>